<reference evidence="2" key="1">
    <citation type="journal article" date="2021" name="Curr. Microbiol.">
        <title>Complete genome of nocamycin-producing strain Saccharothrix syringae NRRL B-16468 reveals the biosynthetic potential for secondary metabolites.</title>
        <authorList>
            <person name="Mo X."/>
            <person name="Yang S."/>
        </authorList>
    </citation>
    <scope>NUCLEOTIDE SEQUENCE [LARGE SCALE GENOMIC DNA]</scope>
    <source>
        <strain evidence="2">ATCC 51364 / DSM 43886 / JCM 6844 / KCTC 9398 / NBRC 14523 / NRRL B-16468 / INA 2240</strain>
    </source>
</reference>
<dbReference type="OrthoDB" id="5116616at2"/>
<protein>
    <submittedName>
        <fullName evidence="1">DUF2795 domain-containing protein</fullName>
    </submittedName>
</protein>
<proteinExistence type="predicted"/>
<organism evidence="1 2">
    <name type="scientific">Saccharothrix syringae</name>
    <name type="common">Nocardiopsis syringae</name>
    <dbReference type="NCBI Taxonomy" id="103733"/>
    <lineage>
        <taxon>Bacteria</taxon>
        <taxon>Bacillati</taxon>
        <taxon>Actinomycetota</taxon>
        <taxon>Actinomycetes</taxon>
        <taxon>Pseudonocardiales</taxon>
        <taxon>Pseudonocardiaceae</taxon>
        <taxon>Saccharothrix</taxon>
    </lineage>
</organism>
<dbReference type="AlphaFoldDB" id="A0A5Q0GZE5"/>
<dbReference type="Proteomes" id="UP000325787">
    <property type="component" value="Chromosome"/>
</dbReference>
<evidence type="ECO:0000313" key="1">
    <source>
        <dbReference type="EMBL" id="QFZ19223.1"/>
    </source>
</evidence>
<dbReference type="Pfam" id="PF11387">
    <property type="entry name" value="DUF2795"/>
    <property type="match status" value="1"/>
</dbReference>
<gene>
    <name evidence="1" type="ORF">EKG83_18820</name>
</gene>
<dbReference type="EMBL" id="CP034550">
    <property type="protein sequence ID" value="QFZ19223.1"/>
    <property type="molecule type" value="Genomic_DNA"/>
</dbReference>
<sequence>MSDTTTVDRLRTALSDVAYPAAQEQLADHASRNNADEDTLHAVRSIPKGVYESFDQVVDSVQLDESRDA</sequence>
<keyword evidence="2" id="KW-1185">Reference proteome</keyword>
<dbReference type="InterPro" id="IPR021527">
    <property type="entry name" value="DUF2795"/>
</dbReference>
<name>A0A5Q0GZE5_SACSY</name>
<accession>A0A5Q0GZE5</accession>
<evidence type="ECO:0000313" key="2">
    <source>
        <dbReference type="Proteomes" id="UP000325787"/>
    </source>
</evidence>
<dbReference type="RefSeq" id="WP_051766718.1">
    <property type="nucleotide sequence ID" value="NZ_CP034550.1"/>
</dbReference>
<dbReference type="KEGG" id="ssyi:EKG83_18820"/>